<organism evidence="13 14">
    <name type="scientific">Ambispora gerdemannii</name>
    <dbReference type="NCBI Taxonomy" id="144530"/>
    <lineage>
        <taxon>Eukaryota</taxon>
        <taxon>Fungi</taxon>
        <taxon>Fungi incertae sedis</taxon>
        <taxon>Mucoromycota</taxon>
        <taxon>Glomeromycotina</taxon>
        <taxon>Glomeromycetes</taxon>
        <taxon>Archaeosporales</taxon>
        <taxon>Ambisporaceae</taxon>
        <taxon>Ambispora</taxon>
    </lineage>
</organism>
<comment type="caution">
    <text evidence="13">The sequence shown here is derived from an EMBL/GenBank/DDBJ whole genome shotgun (WGS) entry which is preliminary data.</text>
</comment>
<evidence type="ECO:0000256" key="9">
    <source>
        <dbReference type="ARBA" id="ARBA00030795"/>
    </source>
</evidence>
<dbReference type="SUPFAM" id="SSF46767">
    <property type="entry name" value="Methylated DNA-protein cysteine methyltransferase, C-terminal domain"/>
    <property type="match status" value="1"/>
</dbReference>
<dbReference type="GO" id="GO:0003908">
    <property type="term" value="F:methylated-DNA-[protein]-cysteine S-methyltransferase activity"/>
    <property type="evidence" value="ECO:0007669"/>
    <property type="project" value="UniProtKB-EC"/>
</dbReference>
<dbReference type="GO" id="GO:0032259">
    <property type="term" value="P:methylation"/>
    <property type="evidence" value="ECO:0007669"/>
    <property type="project" value="UniProtKB-KW"/>
</dbReference>
<dbReference type="Proteomes" id="UP000789831">
    <property type="component" value="Unassembled WGS sequence"/>
</dbReference>
<comment type="similarity">
    <text evidence="2">Belongs to the MGMT family.</text>
</comment>
<dbReference type="EC" id="2.1.1.63" evidence="3"/>
<dbReference type="PANTHER" id="PTHR10815">
    <property type="entry name" value="METHYLATED-DNA--PROTEIN-CYSTEINE METHYLTRANSFERASE"/>
    <property type="match status" value="1"/>
</dbReference>
<feature type="domain" description="Methylated-DNA-[protein]-cysteine S-methyltransferase DNA binding" evidence="12">
    <location>
        <begin position="191"/>
        <end position="274"/>
    </location>
</feature>
<dbReference type="InterPro" id="IPR001497">
    <property type="entry name" value="MethylDNA_cys_MeTrfase_AS"/>
</dbReference>
<evidence type="ECO:0000256" key="5">
    <source>
        <dbReference type="ARBA" id="ARBA00022603"/>
    </source>
</evidence>
<name>A0A9N9CM29_9GLOM</name>
<evidence type="ECO:0000256" key="6">
    <source>
        <dbReference type="ARBA" id="ARBA00022679"/>
    </source>
</evidence>
<dbReference type="Pfam" id="PF01035">
    <property type="entry name" value="DNA_binding_1"/>
    <property type="match status" value="1"/>
</dbReference>
<dbReference type="AlphaFoldDB" id="A0A9N9CM29"/>
<evidence type="ECO:0000256" key="4">
    <source>
        <dbReference type="ARBA" id="ARBA00015377"/>
    </source>
</evidence>
<dbReference type="InterPro" id="IPR036217">
    <property type="entry name" value="MethylDNA_cys_MeTrfase_DNAb"/>
</dbReference>
<evidence type="ECO:0000313" key="14">
    <source>
        <dbReference type="Proteomes" id="UP000789831"/>
    </source>
</evidence>
<evidence type="ECO:0000256" key="7">
    <source>
        <dbReference type="ARBA" id="ARBA00022763"/>
    </source>
</evidence>
<keyword evidence="7" id="KW-0227">DNA damage</keyword>
<sequence length="466" mass="53559">MWEPLSQLPLLMQGCSKKDYILTHLLSSQMFTDTENPVCLALFCPSRETLFSPQKSHFIYLYENEKYVGELYSLKKELARILANSAPKNCEIKFNDKNGNIGLCAIDNTRVPSIAFIDAQLVPSQKIKVSSRHLTRISIKEKVDLDLLNKKLARIREFTQDFFLTPFRGLRKDVQWTEYLIAVQMVGVSHFRQKVYNCCSQIPSGQISTYKGIAQFLNISSRVVGQVLKNNPYLSEKVPCHRVIASNYFIGGFRGEWGEGEKIREKKEKLASERIFFDEKGYLVKSLRGRYSTYIPDNYTGSPPIRTICSSPEYAIDNAFKLNKVDVKFNKKNLPRKDGYVSSWDTTIDEAIKDIGKQQKEQDYQSLKEAIEDDPLMSEAVIDSNEQLELKSKEEQSAISPEKELLEPEKSLLSKVKSVIKSARQAKEFIAYAQIRKDVKSQQERDELVRINKENVQRIVERNSSE</sequence>
<gene>
    <name evidence="13" type="ORF">AGERDE_LOCUS9353</name>
</gene>
<evidence type="ECO:0000256" key="3">
    <source>
        <dbReference type="ARBA" id="ARBA00011918"/>
    </source>
</evidence>
<dbReference type="GO" id="GO:0006281">
    <property type="term" value="P:DNA repair"/>
    <property type="evidence" value="ECO:0007669"/>
    <property type="project" value="UniProtKB-KW"/>
</dbReference>
<accession>A0A9N9CM29</accession>
<comment type="catalytic activity">
    <reaction evidence="11">
        <text>a 6-O-methyl-2'-deoxyguanosine in DNA + L-cysteinyl-[protein] = S-methyl-L-cysteinyl-[protein] + a 2'-deoxyguanosine in DNA</text>
        <dbReference type="Rhea" id="RHEA:24000"/>
        <dbReference type="Rhea" id="RHEA-COMP:10131"/>
        <dbReference type="Rhea" id="RHEA-COMP:10132"/>
        <dbReference type="Rhea" id="RHEA-COMP:11367"/>
        <dbReference type="Rhea" id="RHEA-COMP:11368"/>
        <dbReference type="ChEBI" id="CHEBI:29950"/>
        <dbReference type="ChEBI" id="CHEBI:82612"/>
        <dbReference type="ChEBI" id="CHEBI:85445"/>
        <dbReference type="ChEBI" id="CHEBI:85448"/>
        <dbReference type="EC" id="2.1.1.63"/>
    </reaction>
</comment>
<proteinExistence type="inferred from homology"/>
<reference evidence="13" key="1">
    <citation type="submission" date="2021-06" db="EMBL/GenBank/DDBJ databases">
        <authorList>
            <person name="Kallberg Y."/>
            <person name="Tangrot J."/>
            <person name="Rosling A."/>
        </authorList>
    </citation>
    <scope>NUCLEOTIDE SEQUENCE</scope>
    <source>
        <strain evidence="13">MT106</strain>
    </source>
</reference>
<evidence type="ECO:0000256" key="11">
    <source>
        <dbReference type="ARBA" id="ARBA00049348"/>
    </source>
</evidence>
<dbReference type="InterPro" id="IPR014048">
    <property type="entry name" value="MethylDNA_cys_MeTrfase_DNA-bd"/>
</dbReference>
<evidence type="ECO:0000256" key="1">
    <source>
        <dbReference type="ARBA" id="ARBA00001286"/>
    </source>
</evidence>
<dbReference type="OrthoDB" id="2431201at2759"/>
<keyword evidence="14" id="KW-1185">Reference proteome</keyword>
<protein>
    <recommendedName>
        <fullName evidence="4">Methylated-DNA--protein-cysteine methyltransferase</fullName>
        <ecNumber evidence="3">2.1.1.63</ecNumber>
    </recommendedName>
    <alternativeName>
        <fullName evidence="9">6-O-methylguanine-DNA methyltransferase</fullName>
    </alternativeName>
    <alternativeName>
        <fullName evidence="10">O-6-methylguanine-DNA-alkyltransferase</fullName>
    </alternativeName>
</protein>
<dbReference type="EMBL" id="CAJVPL010002304">
    <property type="protein sequence ID" value="CAG8606177.1"/>
    <property type="molecule type" value="Genomic_DNA"/>
</dbReference>
<keyword evidence="5" id="KW-0489">Methyltransferase</keyword>
<dbReference type="PROSITE" id="PS00374">
    <property type="entry name" value="MGMT"/>
    <property type="match status" value="1"/>
</dbReference>
<comment type="catalytic activity">
    <reaction evidence="1">
        <text>a 4-O-methyl-thymidine in DNA + L-cysteinyl-[protein] = a thymidine in DNA + S-methyl-L-cysteinyl-[protein]</text>
        <dbReference type="Rhea" id="RHEA:53428"/>
        <dbReference type="Rhea" id="RHEA-COMP:10131"/>
        <dbReference type="Rhea" id="RHEA-COMP:10132"/>
        <dbReference type="Rhea" id="RHEA-COMP:13555"/>
        <dbReference type="Rhea" id="RHEA-COMP:13556"/>
        <dbReference type="ChEBI" id="CHEBI:29950"/>
        <dbReference type="ChEBI" id="CHEBI:82612"/>
        <dbReference type="ChEBI" id="CHEBI:137386"/>
        <dbReference type="ChEBI" id="CHEBI:137387"/>
        <dbReference type="EC" id="2.1.1.63"/>
    </reaction>
</comment>
<dbReference type="CDD" id="cd06445">
    <property type="entry name" value="ATase"/>
    <property type="match status" value="1"/>
</dbReference>
<evidence type="ECO:0000256" key="10">
    <source>
        <dbReference type="ARBA" id="ARBA00031621"/>
    </source>
</evidence>
<dbReference type="Gene3D" id="1.10.10.10">
    <property type="entry name" value="Winged helix-like DNA-binding domain superfamily/Winged helix DNA-binding domain"/>
    <property type="match status" value="1"/>
</dbReference>
<keyword evidence="6" id="KW-0808">Transferase</keyword>
<evidence type="ECO:0000256" key="8">
    <source>
        <dbReference type="ARBA" id="ARBA00023204"/>
    </source>
</evidence>
<evidence type="ECO:0000313" key="13">
    <source>
        <dbReference type="EMBL" id="CAG8606177.1"/>
    </source>
</evidence>
<keyword evidence="8" id="KW-0234">DNA repair</keyword>
<dbReference type="NCBIfam" id="TIGR00589">
    <property type="entry name" value="ogt"/>
    <property type="match status" value="1"/>
</dbReference>
<evidence type="ECO:0000259" key="12">
    <source>
        <dbReference type="Pfam" id="PF01035"/>
    </source>
</evidence>
<evidence type="ECO:0000256" key="2">
    <source>
        <dbReference type="ARBA" id="ARBA00008711"/>
    </source>
</evidence>
<dbReference type="PANTHER" id="PTHR10815:SF13">
    <property type="entry name" value="METHYLATED-DNA--PROTEIN-CYSTEINE METHYLTRANSFERASE"/>
    <property type="match status" value="1"/>
</dbReference>
<dbReference type="InterPro" id="IPR036388">
    <property type="entry name" value="WH-like_DNA-bd_sf"/>
</dbReference>